<keyword evidence="4 11" id="KW-0812">Transmembrane</keyword>
<keyword evidence="10" id="KW-0407">Ion channel</keyword>
<keyword evidence="15" id="KW-1185">Reference proteome</keyword>
<protein>
    <recommendedName>
        <fullName evidence="16">Inward rectifier potassium channel</fullName>
    </recommendedName>
</protein>
<keyword evidence="5" id="KW-0851">Voltage-gated channel</keyword>
<evidence type="ECO:0000313" key="14">
    <source>
        <dbReference type="EMBL" id="AGY59620.1"/>
    </source>
</evidence>
<dbReference type="InterPro" id="IPR016449">
    <property type="entry name" value="K_chnl_inward-rec_Kir"/>
</dbReference>
<reference evidence="14 15" key="1">
    <citation type="journal article" date="2013" name="PLoS ONE">
        <title>Cultivation and Complete Genome Sequencing of Gloeobacter kilaueensis sp. nov., from a Lava Cave in Kilauea Caldera, Hawai'i.</title>
        <authorList>
            <person name="Saw J.H."/>
            <person name="Schatz M."/>
            <person name="Brown M.V."/>
            <person name="Kunkel D.D."/>
            <person name="Foster J.S."/>
            <person name="Shick H."/>
            <person name="Christensen S."/>
            <person name="Hou S."/>
            <person name="Wan X."/>
            <person name="Donachie S.P."/>
        </authorList>
    </citation>
    <scope>NUCLEOTIDE SEQUENCE [LARGE SCALE GENOMIC DNA]</scope>
    <source>
        <strain evidence="15">JS</strain>
    </source>
</reference>
<dbReference type="SUPFAM" id="SSF81296">
    <property type="entry name" value="E set domains"/>
    <property type="match status" value="1"/>
</dbReference>
<evidence type="ECO:0000259" key="13">
    <source>
        <dbReference type="Pfam" id="PF17655"/>
    </source>
</evidence>
<keyword evidence="6" id="KW-0630">Potassium</keyword>
<name>U5QPK1_GLOK1</name>
<dbReference type="EMBL" id="CP003587">
    <property type="protein sequence ID" value="AGY59620.1"/>
    <property type="molecule type" value="Genomic_DNA"/>
</dbReference>
<organism evidence="14 15">
    <name type="scientific">Gloeobacter kilaueensis (strain ATCC BAA-2537 / CCAP 1431/1 / ULC 316 / JS1)</name>
    <dbReference type="NCBI Taxonomy" id="1183438"/>
    <lineage>
        <taxon>Bacteria</taxon>
        <taxon>Bacillati</taxon>
        <taxon>Cyanobacteriota</taxon>
        <taxon>Cyanophyceae</taxon>
        <taxon>Gloeobacterales</taxon>
        <taxon>Gloeobacteraceae</taxon>
        <taxon>Gloeobacter</taxon>
    </lineage>
</organism>
<accession>U5QPK1</accession>
<sequence length="295" mass="33102">MRLIGRNGSSSLAIERIGLERSWGDVYHFLLTISWTGLLLLVIGLYLFANVFFAGLYLLGGDAILNARHGSFEDAFFFSVQTLATIGYGVMSPKTTYGHIIASIEGLVGWSGFALATGLMFAKFSKPTARVLFSDVAVINQSQGRPTLFFRTANRRRNQIFEAQVRLTLARDETLPNGEFMRRFYDMKLVRGQTSIFALTWTIMHVIDEESPLFGQTSESLAESQTELIVTLTGLDDTVSQNIHARHSFIASEILFEHRLTDIITRTPEGRRILDYSRFHDVEALVAQPETAPPR</sequence>
<dbReference type="GO" id="GO:0034702">
    <property type="term" value="C:monoatomic ion channel complex"/>
    <property type="evidence" value="ECO:0007669"/>
    <property type="project" value="UniProtKB-KW"/>
</dbReference>
<dbReference type="STRING" id="1183438.GKIL_3374"/>
<evidence type="ECO:0000256" key="11">
    <source>
        <dbReference type="SAM" id="Phobius"/>
    </source>
</evidence>
<evidence type="ECO:0000256" key="7">
    <source>
        <dbReference type="ARBA" id="ARBA00022989"/>
    </source>
</evidence>
<dbReference type="InterPro" id="IPR014756">
    <property type="entry name" value="Ig_E-set"/>
</dbReference>
<keyword evidence="9 11" id="KW-0472">Membrane</keyword>
<dbReference type="AlphaFoldDB" id="U5QPK1"/>
<feature type="transmembrane region" description="Helical" evidence="11">
    <location>
        <begin position="71"/>
        <end position="91"/>
    </location>
</feature>
<evidence type="ECO:0008006" key="16">
    <source>
        <dbReference type="Google" id="ProtNLM"/>
    </source>
</evidence>
<evidence type="ECO:0000256" key="4">
    <source>
        <dbReference type="ARBA" id="ARBA00022692"/>
    </source>
</evidence>
<keyword evidence="8" id="KW-0406">Ion transport</keyword>
<gene>
    <name evidence="14" type="ORF">GKIL_3374</name>
</gene>
<keyword evidence="2" id="KW-0813">Transport</keyword>
<proteinExistence type="predicted"/>
<evidence type="ECO:0000256" key="2">
    <source>
        <dbReference type="ARBA" id="ARBA00022448"/>
    </source>
</evidence>
<dbReference type="GO" id="GO:0005886">
    <property type="term" value="C:plasma membrane"/>
    <property type="evidence" value="ECO:0007669"/>
    <property type="project" value="TreeGrafter"/>
</dbReference>
<dbReference type="Gene3D" id="2.60.40.1400">
    <property type="entry name" value="G protein-activated inward rectifier potassium channel 1"/>
    <property type="match status" value="1"/>
</dbReference>
<comment type="subcellular location">
    <subcellularLocation>
        <location evidence="1">Membrane</location>
        <topology evidence="1">Multi-pass membrane protein</topology>
    </subcellularLocation>
</comment>
<dbReference type="PRINTS" id="PR01320">
    <property type="entry name" value="KIRCHANNEL"/>
</dbReference>
<evidence type="ECO:0000256" key="10">
    <source>
        <dbReference type="ARBA" id="ARBA00023303"/>
    </source>
</evidence>
<evidence type="ECO:0000259" key="12">
    <source>
        <dbReference type="Pfam" id="PF07885"/>
    </source>
</evidence>
<feature type="transmembrane region" description="Helical" evidence="11">
    <location>
        <begin position="97"/>
        <end position="122"/>
    </location>
</feature>
<feature type="transmembrane region" description="Helical" evidence="11">
    <location>
        <begin position="26"/>
        <end position="59"/>
    </location>
</feature>
<dbReference type="PANTHER" id="PTHR11767:SF102">
    <property type="entry name" value="INWARDLY RECTIFYING POTASSIUM CHANNEL 1, ISOFORM F"/>
    <property type="match status" value="1"/>
</dbReference>
<evidence type="ECO:0000256" key="3">
    <source>
        <dbReference type="ARBA" id="ARBA00022538"/>
    </source>
</evidence>
<keyword evidence="3" id="KW-0633">Potassium transport</keyword>
<dbReference type="PANTHER" id="PTHR11767">
    <property type="entry name" value="INWARD RECTIFIER POTASSIUM CHANNEL"/>
    <property type="match status" value="1"/>
</dbReference>
<dbReference type="SUPFAM" id="SSF81324">
    <property type="entry name" value="Voltage-gated potassium channels"/>
    <property type="match status" value="1"/>
</dbReference>
<dbReference type="KEGG" id="glj:GKIL_3374"/>
<evidence type="ECO:0000256" key="8">
    <source>
        <dbReference type="ARBA" id="ARBA00023065"/>
    </source>
</evidence>
<evidence type="ECO:0000256" key="9">
    <source>
        <dbReference type="ARBA" id="ARBA00023136"/>
    </source>
</evidence>
<evidence type="ECO:0000256" key="6">
    <source>
        <dbReference type="ARBA" id="ARBA00022958"/>
    </source>
</evidence>
<dbReference type="GO" id="GO:1990573">
    <property type="term" value="P:potassium ion import across plasma membrane"/>
    <property type="evidence" value="ECO:0007669"/>
    <property type="project" value="TreeGrafter"/>
</dbReference>
<dbReference type="Gene3D" id="1.10.287.70">
    <property type="match status" value="1"/>
</dbReference>
<dbReference type="RefSeq" id="WP_023174909.1">
    <property type="nucleotide sequence ID" value="NC_022600.1"/>
</dbReference>
<dbReference type="InterPro" id="IPR041647">
    <property type="entry name" value="IRK_C"/>
</dbReference>
<keyword evidence="7 11" id="KW-1133">Transmembrane helix</keyword>
<dbReference type="InterPro" id="IPR013099">
    <property type="entry name" value="K_chnl_dom"/>
</dbReference>
<feature type="domain" description="Inward rectifier potassium channel C-terminal" evidence="13">
    <location>
        <begin position="131"/>
        <end position="285"/>
    </location>
</feature>
<feature type="domain" description="Potassium channel" evidence="12">
    <location>
        <begin position="57"/>
        <end position="124"/>
    </location>
</feature>
<dbReference type="Pfam" id="PF07885">
    <property type="entry name" value="Ion_trans_2"/>
    <property type="match status" value="1"/>
</dbReference>
<evidence type="ECO:0000256" key="5">
    <source>
        <dbReference type="ARBA" id="ARBA00022882"/>
    </source>
</evidence>
<evidence type="ECO:0000256" key="1">
    <source>
        <dbReference type="ARBA" id="ARBA00004141"/>
    </source>
</evidence>
<dbReference type="Proteomes" id="UP000017396">
    <property type="component" value="Chromosome"/>
</dbReference>
<dbReference type="eggNOG" id="COG4292">
    <property type="taxonomic scope" value="Bacteria"/>
</dbReference>
<dbReference type="GO" id="GO:0005242">
    <property type="term" value="F:inward rectifier potassium channel activity"/>
    <property type="evidence" value="ECO:0007669"/>
    <property type="project" value="InterPro"/>
</dbReference>
<dbReference type="GO" id="GO:0034765">
    <property type="term" value="P:regulation of monoatomic ion transmembrane transport"/>
    <property type="evidence" value="ECO:0007669"/>
    <property type="project" value="TreeGrafter"/>
</dbReference>
<dbReference type="Pfam" id="PF17655">
    <property type="entry name" value="IRK_C"/>
    <property type="match status" value="1"/>
</dbReference>
<dbReference type="HOGENOM" id="CLU_022738_2_0_3"/>
<dbReference type="InterPro" id="IPR013518">
    <property type="entry name" value="K_chnl_inward-rec_Kir_cyto"/>
</dbReference>
<evidence type="ECO:0000313" key="15">
    <source>
        <dbReference type="Proteomes" id="UP000017396"/>
    </source>
</evidence>